<dbReference type="Gene3D" id="3.40.630.30">
    <property type="match status" value="1"/>
</dbReference>
<dbReference type="PANTHER" id="PTHR43072:SF23">
    <property type="entry name" value="UPF0039 PROTEIN C11D3.02C"/>
    <property type="match status" value="1"/>
</dbReference>
<dbReference type="PATRIC" id="fig|56107.3.peg.899"/>
<organism evidence="4 5">
    <name type="scientific">Cylindrospermum stagnale PCC 7417</name>
    <dbReference type="NCBI Taxonomy" id="56107"/>
    <lineage>
        <taxon>Bacteria</taxon>
        <taxon>Bacillati</taxon>
        <taxon>Cyanobacteriota</taxon>
        <taxon>Cyanophyceae</taxon>
        <taxon>Nostocales</taxon>
        <taxon>Nostocaceae</taxon>
        <taxon>Cylindrospermum</taxon>
    </lineage>
</organism>
<evidence type="ECO:0000256" key="2">
    <source>
        <dbReference type="ARBA" id="ARBA00023315"/>
    </source>
</evidence>
<dbReference type="InterPro" id="IPR000182">
    <property type="entry name" value="GNAT_dom"/>
</dbReference>
<name>K9WTN7_9NOST</name>
<dbReference type="eggNOG" id="COG1247">
    <property type="taxonomic scope" value="Bacteria"/>
</dbReference>
<keyword evidence="1 4" id="KW-0808">Transferase</keyword>
<dbReference type="Proteomes" id="UP000010475">
    <property type="component" value="Chromosome"/>
</dbReference>
<dbReference type="CDD" id="cd04301">
    <property type="entry name" value="NAT_SF"/>
    <property type="match status" value="1"/>
</dbReference>
<dbReference type="SUPFAM" id="SSF55729">
    <property type="entry name" value="Acyl-CoA N-acyltransferases (Nat)"/>
    <property type="match status" value="1"/>
</dbReference>
<sequence length="170" mass="18959">MGAMIIRHATETDLPAIVAIYNAAIPSRMATADLEPVSLESRLTWFKARSPLQRPLWIIEIEGGIAGWLSFQSFYGRPAYHTTAEISIYIAPNFQRRGLGRQLLGLAIHESPNLGLKTLVSFIFAHNQPSLKLFEAFGFQTWGHLPKIADLDGIERDLIIMGLRVSESVD</sequence>
<evidence type="ECO:0000259" key="3">
    <source>
        <dbReference type="PROSITE" id="PS51186"/>
    </source>
</evidence>
<dbReference type="PANTHER" id="PTHR43072">
    <property type="entry name" value="N-ACETYLTRANSFERASE"/>
    <property type="match status" value="1"/>
</dbReference>
<dbReference type="PROSITE" id="PS51186">
    <property type="entry name" value="GNAT"/>
    <property type="match status" value="1"/>
</dbReference>
<evidence type="ECO:0000313" key="5">
    <source>
        <dbReference type="Proteomes" id="UP000010475"/>
    </source>
</evidence>
<gene>
    <name evidence="4" type="ORF">Cylst_0804</name>
</gene>
<dbReference type="AlphaFoldDB" id="K9WTN7"/>
<accession>K9WTN7</accession>
<feature type="domain" description="N-acetyltransferase" evidence="3">
    <location>
        <begin position="4"/>
        <end position="166"/>
    </location>
</feature>
<dbReference type="InterPro" id="IPR016181">
    <property type="entry name" value="Acyl_CoA_acyltransferase"/>
</dbReference>
<reference evidence="4 5" key="1">
    <citation type="submission" date="2012-06" db="EMBL/GenBank/DDBJ databases">
        <title>Finished chromosome of genome of Cylindrospermum stagnale PCC 7417.</title>
        <authorList>
            <consortium name="US DOE Joint Genome Institute"/>
            <person name="Gugger M."/>
            <person name="Coursin T."/>
            <person name="Rippka R."/>
            <person name="Tandeau De Marsac N."/>
            <person name="Huntemann M."/>
            <person name="Wei C.-L."/>
            <person name="Han J."/>
            <person name="Detter J.C."/>
            <person name="Han C."/>
            <person name="Tapia R."/>
            <person name="Chen A."/>
            <person name="Kyrpides N."/>
            <person name="Mavromatis K."/>
            <person name="Markowitz V."/>
            <person name="Szeto E."/>
            <person name="Ivanova N."/>
            <person name="Pagani I."/>
            <person name="Pati A."/>
            <person name="Goodwin L."/>
            <person name="Nordberg H.P."/>
            <person name="Cantor M.N."/>
            <person name="Hua S.X."/>
            <person name="Woyke T."/>
            <person name="Kerfeld C.A."/>
        </authorList>
    </citation>
    <scope>NUCLEOTIDE SEQUENCE [LARGE SCALE GENOMIC DNA]</scope>
    <source>
        <strain evidence="4 5">PCC 7417</strain>
    </source>
</reference>
<evidence type="ECO:0000313" key="4">
    <source>
        <dbReference type="EMBL" id="AFZ23131.1"/>
    </source>
</evidence>
<protein>
    <submittedName>
        <fullName evidence="4">Sortase-like acyltransferase</fullName>
    </submittedName>
</protein>
<proteinExistence type="predicted"/>
<dbReference type="GO" id="GO:0016747">
    <property type="term" value="F:acyltransferase activity, transferring groups other than amino-acyl groups"/>
    <property type="evidence" value="ECO:0007669"/>
    <property type="project" value="InterPro"/>
</dbReference>
<keyword evidence="2 4" id="KW-0012">Acyltransferase</keyword>
<dbReference type="Pfam" id="PF00583">
    <property type="entry name" value="Acetyltransf_1"/>
    <property type="match status" value="1"/>
</dbReference>
<evidence type="ECO:0000256" key="1">
    <source>
        <dbReference type="ARBA" id="ARBA00022679"/>
    </source>
</evidence>
<dbReference type="HOGENOM" id="CLU_013985_4_3_3"/>
<dbReference type="EMBL" id="CP003642">
    <property type="protein sequence ID" value="AFZ23131.1"/>
    <property type="molecule type" value="Genomic_DNA"/>
</dbReference>
<dbReference type="KEGG" id="csg:Cylst_0804"/>
<keyword evidence="5" id="KW-1185">Reference proteome</keyword>